<evidence type="ECO:0000313" key="3">
    <source>
        <dbReference type="Proteomes" id="UP000178495"/>
    </source>
</evidence>
<gene>
    <name evidence="2" type="ORF">A3A43_02000</name>
</gene>
<evidence type="ECO:0000256" key="1">
    <source>
        <dbReference type="SAM" id="Phobius"/>
    </source>
</evidence>
<accession>A0A1G2CGY5</accession>
<dbReference type="AlphaFoldDB" id="A0A1G2CGY5"/>
<keyword evidence="1" id="KW-0812">Transmembrane</keyword>
<dbReference type="EMBL" id="MHLC01000029">
    <property type="protein sequence ID" value="OGZ00659.1"/>
    <property type="molecule type" value="Genomic_DNA"/>
</dbReference>
<feature type="transmembrane region" description="Helical" evidence="1">
    <location>
        <begin position="38"/>
        <end position="57"/>
    </location>
</feature>
<organism evidence="2 3">
    <name type="scientific">Candidatus Liptonbacteria bacterium RIFCSPLOWO2_01_FULL_56_20</name>
    <dbReference type="NCBI Taxonomy" id="1798652"/>
    <lineage>
        <taxon>Bacteria</taxon>
        <taxon>Candidatus Liptoniibacteriota</taxon>
    </lineage>
</organism>
<keyword evidence="1" id="KW-1133">Transmembrane helix</keyword>
<proteinExistence type="predicted"/>
<dbReference type="Proteomes" id="UP000178495">
    <property type="component" value="Unassembled WGS sequence"/>
</dbReference>
<evidence type="ECO:0000313" key="2">
    <source>
        <dbReference type="EMBL" id="OGZ00659.1"/>
    </source>
</evidence>
<reference evidence="2 3" key="1">
    <citation type="journal article" date="2016" name="Nat. Commun.">
        <title>Thousands of microbial genomes shed light on interconnected biogeochemical processes in an aquifer system.</title>
        <authorList>
            <person name="Anantharaman K."/>
            <person name="Brown C.T."/>
            <person name="Hug L.A."/>
            <person name="Sharon I."/>
            <person name="Castelle C.J."/>
            <person name="Probst A.J."/>
            <person name="Thomas B.C."/>
            <person name="Singh A."/>
            <person name="Wilkins M.J."/>
            <person name="Karaoz U."/>
            <person name="Brodie E.L."/>
            <person name="Williams K.H."/>
            <person name="Hubbard S.S."/>
            <person name="Banfield J.F."/>
        </authorList>
    </citation>
    <scope>NUCLEOTIDE SEQUENCE [LARGE SCALE GENOMIC DNA]</scope>
</reference>
<comment type="caution">
    <text evidence="2">The sequence shown here is derived from an EMBL/GenBank/DDBJ whole genome shotgun (WGS) entry which is preliminary data.</text>
</comment>
<sequence>MANANGNLARYVRELEPAIQEEAEDLCLRLQVRRVTALYPLVLGLTVAGATLFVLVVSGFTAWSGPITLCAGGAAAFLFRKSKTYRRVIEQDEKAISVLLCDNEALQKVASEFAKSEPWIRSVLATLGASY</sequence>
<dbReference type="STRING" id="1798652.A3A43_02000"/>
<feature type="transmembrane region" description="Helical" evidence="1">
    <location>
        <begin position="63"/>
        <end position="79"/>
    </location>
</feature>
<name>A0A1G2CGY5_9BACT</name>
<protein>
    <submittedName>
        <fullName evidence="2">Uncharacterized protein</fullName>
    </submittedName>
</protein>
<keyword evidence="1" id="KW-0472">Membrane</keyword>